<keyword evidence="3" id="KW-1185">Reference proteome</keyword>
<dbReference type="AlphaFoldDB" id="A0A4Z2DYX7"/>
<evidence type="ECO:0000256" key="1">
    <source>
        <dbReference type="SAM" id="MobiDB-lite"/>
    </source>
</evidence>
<name>A0A4Z2DYX7_9TELE</name>
<accession>A0A4Z2DYX7</accession>
<organism evidence="2 3">
    <name type="scientific">Liparis tanakae</name>
    <name type="common">Tanaka's snailfish</name>
    <dbReference type="NCBI Taxonomy" id="230148"/>
    <lineage>
        <taxon>Eukaryota</taxon>
        <taxon>Metazoa</taxon>
        <taxon>Chordata</taxon>
        <taxon>Craniata</taxon>
        <taxon>Vertebrata</taxon>
        <taxon>Euteleostomi</taxon>
        <taxon>Actinopterygii</taxon>
        <taxon>Neopterygii</taxon>
        <taxon>Teleostei</taxon>
        <taxon>Neoteleostei</taxon>
        <taxon>Acanthomorphata</taxon>
        <taxon>Eupercaria</taxon>
        <taxon>Perciformes</taxon>
        <taxon>Cottioidei</taxon>
        <taxon>Cottales</taxon>
        <taxon>Liparidae</taxon>
        <taxon>Liparis</taxon>
    </lineage>
</organism>
<proteinExistence type="predicted"/>
<evidence type="ECO:0000313" key="3">
    <source>
        <dbReference type="Proteomes" id="UP000314294"/>
    </source>
</evidence>
<dbReference type="Proteomes" id="UP000314294">
    <property type="component" value="Unassembled WGS sequence"/>
</dbReference>
<feature type="region of interest" description="Disordered" evidence="1">
    <location>
        <begin position="30"/>
        <end position="63"/>
    </location>
</feature>
<reference evidence="2 3" key="1">
    <citation type="submission" date="2019-03" db="EMBL/GenBank/DDBJ databases">
        <title>First draft genome of Liparis tanakae, snailfish: a comprehensive survey of snailfish specific genes.</title>
        <authorList>
            <person name="Kim W."/>
            <person name="Song I."/>
            <person name="Jeong J.-H."/>
            <person name="Kim D."/>
            <person name="Kim S."/>
            <person name="Ryu S."/>
            <person name="Song J.Y."/>
            <person name="Lee S.K."/>
        </authorList>
    </citation>
    <scope>NUCLEOTIDE SEQUENCE [LARGE SCALE GENOMIC DNA]</scope>
    <source>
        <tissue evidence="2">Muscle</tissue>
    </source>
</reference>
<sequence length="120" mass="12684">MVRILPLPPFPFFPFFPVFPFFLPVGFPRDDASSVPPQDEEQLAEWTPPSSHRSHRGVSADSSHLHLRAAETPALLVHLAGGAGGGGGGGGAERRPLGRYTLRLSGEGLASYAPGPETSV</sequence>
<evidence type="ECO:0000313" key="2">
    <source>
        <dbReference type="EMBL" id="TNN21753.1"/>
    </source>
</evidence>
<gene>
    <name evidence="2" type="ORF">EYF80_068135</name>
</gene>
<dbReference type="EMBL" id="SRLO01026026">
    <property type="protein sequence ID" value="TNN21753.1"/>
    <property type="molecule type" value="Genomic_DNA"/>
</dbReference>
<protein>
    <submittedName>
        <fullName evidence="2">Uncharacterized protein</fullName>
    </submittedName>
</protein>
<comment type="caution">
    <text evidence="2">The sequence shown here is derived from an EMBL/GenBank/DDBJ whole genome shotgun (WGS) entry which is preliminary data.</text>
</comment>